<dbReference type="Pfam" id="PF00067">
    <property type="entry name" value="p450"/>
    <property type="match status" value="1"/>
</dbReference>
<evidence type="ECO:0000256" key="1">
    <source>
        <dbReference type="ARBA" id="ARBA00004167"/>
    </source>
</evidence>
<keyword evidence="8" id="KW-0472">Membrane</keyword>
<evidence type="ECO:0000256" key="12">
    <source>
        <dbReference type="PIRSR" id="PIRSR602401-1"/>
    </source>
</evidence>
<evidence type="ECO:0000256" key="3">
    <source>
        <dbReference type="ARBA" id="ARBA00022692"/>
    </source>
</evidence>
<keyword evidence="6" id="KW-0560">Oxidoreductase</keyword>
<keyword evidence="3" id="KW-0812">Transmembrane</keyword>
<dbReference type="InterPro" id="IPR001128">
    <property type="entry name" value="Cyt_P450"/>
</dbReference>
<dbReference type="PRINTS" id="PR00385">
    <property type="entry name" value="P450"/>
</dbReference>
<evidence type="ECO:0000256" key="9">
    <source>
        <dbReference type="ARBA" id="ARBA00039071"/>
    </source>
</evidence>
<evidence type="ECO:0000256" key="8">
    <source>
        <dbReference type="ARBA" id="ARBA00023136"/>
    </source>
</evidence>
<keyword evidence="4 12" id="KW-0479">Metal-binding</keyword>
<dbReference type="SUPFAM" id="SSF48264">
    <property type="entry name" value="Cytochrome P450"/>
    <property type="match status" value="1"/>
</dbReference>
<dbReference type="InterPro" id="IPR036396">
    <property type="entry name" value="Cyt_P450_sf"/>
</dbReference>
<evidence type="ECO:0000256" key="4">
    <source>
        <dbReference type="ARBA" id="ARBA00022723"/>
    </source>
</evidence>
<keyword evidence="12" id="KW-0349">Heme</keyword>
<dbReference type="Gene3D" id="1.10.630.10">
    <property type="entry name" value="Cytochrome P450"/>
    <property type="match status" value="1"/>
</dbReference>
<organism evidence="14 15">
    <name type="scientific">Vanilla planifolia</name>
    <name type="common">Vanilla</name>
    <dbReference type="NCBI Taxonomy" id="51239"/>
    <lineage>
        <taxon>Eukaryota</taxon>
        <taxon>Viridiplantae</taxon>
        <taxon>Streptophyta</taxon>
        <taxon>Embryophyta</taxon>
        <taxon>Tracheophyta</taxon>
        <taxon>Spermatophyta</taxon>
        <taxon>Magnoliopsida</taxon>
        <taxon>Liliopsida</taxon>
        <taxon>Asparagales</taxon>
        <taxon>Orchidaceae</taxon>
        <taxon>Vanilloideae</taxon>
        <taxon>Vanilleae</taxon>
        <taxon>Vanilla</taxon>
    </lineage>
</organism>
<dbReference type="AlphaFoldDB" id="A0A835RBG6"/>
<evidence type="ECO:0000256" key="6">
    <source>
        <dbReference type="ARBA" id="ARBA00023002"/>
    </source>
</evidence>
<dbReference type="GO" id="GO:0005506">
    <property type="term" value="F:iron ion binding"/>
    <property type="evidence" value="ECO:0007669"/>
    <property type="project" value="InterPro"/>
</dbReference>
<evidence type="ECO:0000256" key="2">
    <source>
        <dbReference type="ARBA" id="ARBA00010617"/>
    </source>
</evidence>
<dbReference type="InterPro" id="IPR002401">
    <property type="entry name" value="Cyt_P450_E_grp-I"/>
</dbReference>
<dbReference type="CDD" id="cd11064">
    <property type="entry name" value="CYP86A"/>
    <property type="match status" value="1"/>
</dbReference>
<comment type="catalytic activity">
    <reaction evidence="10">
        <text>4'-O-methylnorbelladine + reduced [NADPH--hemoprotein reductase] + O2 = (10bS,4aR)-noroxomaritidine + oxidized [NADPH--hemoprotein reductase] + 2 H2O + H(+)</text>
        <dbReference type="Rhea" id="RHEA:51264"/>
        <dbReference type="Rhea" id="RHEA-COMP:11964"/>
        <dbReference type="Rhea" id="RHEA-COMP:11965"/>
        <dbReference type="ChEBI" id="CHEBI:15377"/>
        <dbReference type="ChEBI" id="CHEBI:15378"/>
        <dbReference type="ChEBI" id="CHEBI:15379"/>
        <dbReference type="ChEBI" id="CHEBI:57618"/>
        <dbReference type="ChEBI" id="CHEBI:58210"/>
        <dbReference type="ChEBI" id="CHEBI:133993"/>
        <dbReference type="ChEBI" id="CHEBI:133996"/>
        <dbReference type="EC" id="1.14.19.50"/>
    </reaction>
</comment>
<keyword evidence="13" id="KW-0732">Signal</keyword>
<evidence type="ECO:0000256" key="11">
    <source>
        <dbReference type="ARBA" id="ARBA00049170"/>
    </source>
</evidence>
<dbReference type="GO" id="GO:0020037">
    <property type="term" value="F:heme binding"/>
    <property type="evidence" value="ECO:0007669"/>
    <property type="project" value="InterPro"/>
</dbReference>
<feature type="chain" id="PRO_5032545565" description="noroxomaritidine synthase" evidence="13">
    <location>
        <begin position="17"/>
        <end position="479"/>
    </location>
</feature>
<keyword evidence="7 12" id="KW-0408">Iron</keyword>
<dbReference type="GO" id="GO:0016020">
    <property type="term" value="C:membrane"/>
    <property type="evidence" value="ECO:0007669"/>
    <property type="project" value="UniProtKB-SubCell"/>
</dbReference>
<evidence type="ECO:0000256" key="7">
    <source>
        <dbReference type="ARBA" id="ARBA00023004"/>
    </source>
</evidence>
<comment type="caution">
    <text evidence="14">The sequence shown here is derived from an EMBL/GenBank/DDBJ whole genome shotgun (WGS) entry which is preliminary data.</text>
</comment>
<feature type="binding site" description="axial binding residue" evidence="12">
    <location>
        <position position="425"/>
    </location>
    <ligand>
        <name>heme</name>
        <dbReference type="ChEBI" id="CHEBI:30413"/>
    </ligand>
    <ligandPart>
        <name>Fe</name>
        <dbReference type="ChEBI" id="CHEBI:18248"/>
    </ligandPart>
</feature>
<feature type="signal peptide" evidence="13">
    <location>
        <begin position="1"/>
        <end position="16"/>
    </location>
</feature>
<sequence>MVTMISLIILIAVCFALQVKHLTNPKPSYGPASYPIIGSLLSFYNNRHRLLHWYTDLLASSPTQTFIISRLGARRTVVTANPSNVEHILKTNFPNYPKGKPFTDILHDLLGRGIFNSDGSHWLYQRKLASHAFSLRSLRHLVEAVLHPELASLSVPELASASVEGRIIDLQDLLHRLSFRVICNVSLGTSEVPPELAEALGVASAISARRGAASMHVLWKIKKAMGIGSERRLGEALHVVHRSVANIITRHRQNYANDKGESNLLSRFIVRGYGDEEIRDIAISFLMAGKDTTSSALTWFFWLVLTHPEVERKIKNELDNMEEDNMMSYEGLKELKYLEASLMESMRLYPPVVWDSKHADEDDVLPDGTVVRRGDRVMYFPFGMGRMEAIWGKDCGEFRPERWEGAAGHVSAFRFPVFQAGPRMCLGREMAVVQMKFVAAAVLRRFELRWVGAEKPEIVPLLTAHMEGGLPVVVRERGT</sequence>
<dbReference type="GO" id="GO:0004497">
    <property type="term" value="F:monooxygenase activity"/>
    <property type="evidence" value="ECO:0007669"/>
    <property type="project" value="InterPro"/>
</dbReference>
<proteinExistence type="inferred from homology"/>
<comment type="similarity">
    <text evidence="2">Belongs to the cytochrome P450 family.</text>
</comment>
<keyword evidence="15" id="KW-1185">Reference proteome</keyword>
<dbReference type="PANTHER" id="PTHR24296">
    <property type="entry name" value="CYTOCHROME P450"/>
    <property type="match status" value="1"/>
</dbReference>
<dbReference type="EC" id="1.14.19.50" evidence="9"/>
<dbReference type="EMBL" id="JADCNL010000004">
    <property type="protein sequence ID" value="KAG0485834.1"/>
    <property type="molecule type" value="Genomic_DNA"/>
</dbReference>
<gene>
    <name evidence="14" type="ORF">HPP92_009913</name>
</gene>
<dbReference type="OrthoDB" id="6585768at2759"/>
<protein>
    <recommendedName>
        <fullName evidence="9">noroxomaritidine synthase</fullName>
        <ecNumber evidence="9">1.14.19.50</ecNumber>
    </recommendedName>
</protein>
<accession>A0A835RBG6</accession>
<evidence type="ECO:0000313" key="15">
    <source>
        <dbReference type="Proteomes" id="UP000636800"/>
    </source>
</evidence>
<comment type="catalytic activity">
    <reaction evidence="11">
        <text>4'-O-methylnorbelladine + reduced [NADPH--hemoprotein reductase] + O2 = (10bR,4aS)-noroxomaritidine + oxidized [NADPH--hemoprotein reductase] + 2 H2O + H(+)</text>
        <dbReference type="Rhea" id="RHEA:51260"/>
        <dbReference type="Rhea" id="RHEA-COMP:11964"/>
        <dbReference type="Rhea" id="RHEA-COMP:11965"/>
        <dbReference type="ChEBI" id="CHEBI:15377"/>
        <dbReference type="ChEBI" id="CHEBI:15378"/>
        <dbReference type="ChEBI" id="CHEBI:15379"/>
        <dbReference type="ChEBI" id="CHEBI:57618"/>
        <dbReference type="ChEBI" id="CHEBI:58210"/>
        <dbReference type="ChEBI" id="CHEBI:133993"/>
        <dbReference type="ChEBI" id="CHEBI:133995"/>
        <dbReference type="EC" id="1.14.19.50"/>
    </reaction>
</comment>
<evidence type="ECO:0000256" key="5">
    <source>
        <dbReference type="ARBA" id="ARBA00022989"/>
    </source>
</evidence>
<evidence type="ECO:0000256" key="13">
    <source>
        <dbReference type="SAM" id="SignalP"/>
    </source>
</evidence>
<dbReference type="PRINTS" id="PR00463">
    <property type="entry name" value="EP450I"/>
</dbReference>
<comment type="cofactor">
    <cofactor evidence="12">
        <name>heme</name>
        <dbReference type="ChEBI" id="CHEBI:30413"/>
    </cofactor>
</comment>
<keyword evidence="5" id="KW-1133">Transmembrane helix</keyword>
<reference evidence="14 15" key="1">
    <citation type="journal article" date="2020" name="Nat. Food">
        <title>A phased Vanilla planifolia genome enables genetic improvement of flavour and production.</title>
        <authorList>
            <person name="Hasing T."/>
            <person name="Tang H."/>
            <person name="Brym M."/>
            <person name="Khazi F."/>
            <person name="Huang T."/>
            <person name="Chambers A.H."/>
        </authorList>
    </citation>
    <scope>NUCLEOTIDE SEQUENCE [LARGE SCALE GENOMIC DNA]</scope>
    <source>
        <tissue evidence="14">Leaf</tissue>
    </source>
</reference>
<dbReference type="Proteomes" id="UP000636800">
    <property type="component" value="Unassembled WGS sequence"/>
</dbReference>
<dbReference type="GO" id="GO:0016705">
    <property type="term" value="F:oxidoreductase activity, acting on paired donors, with incorporation or reduction of molecular oxygen"/>
    <property type="evidence" value="ECO:0007669"/>
    <property type="project" value="InterPro"/>
</dbReference>
<name>A0A835RBG6_VANPL</name>
<comment type="subcellular location">
    <subcellularLocation>
        <location evidence="1">Membrane</location>
        <topology evidence="1">Single-pass membrane protein</topology>
    </subcellularLocation>
</comment>
<evidence type="ECO:0000256" key="10">
    <source>
        <dbReference type="ARBA" id="ARBA00048529"/>
    </source>
</evidence>
<evidence type="ECO:0000313" key="14">
    <source>
        <dbReference type="EMBL" id="KAG0485834.1"/>
    </source>
</evidence>